<comment type="caution">
    <text evidence="1">The sequence shown here is derived from an EMBL/GenBank/DDBJ whole genome shotgun (WGS) entry which is preliminary data.</text>
</comment>
<protein>
    <submittedName>
        <fullName evidence="1">Uncharacterized protein</fullName>
    </submittedName>
</protein>
<organism evidence="1 2">
    <name type="scientific">Sphaerodactylus townsendi</name>
    <dbReference type="NCBI Taxonomy" id="933632"/>
    <lineage>
        <taxon>Eukaryota</taxon>
        <taxon>Metazoa</taxon>
        <taxon>Chordata</taxon>
        <taxon>Craniata</taxon>
        <taxon>Vertebrata</taxon>
        <taxon>Euteleostomi</taxon>
        <taxon>Lepidosauria</taxon>
        <taxon>Squamata</taxon>
        <taxon>Bifurcata</taxon>
        <taxon>Gekkota</taxon>
        <taxon>Sphaerodactylidae</taxon>
        <taxon>Sphaerodactylus</taxon>
    </lineage>
</organism>
<reference evidence="1" key="1">
    <citation type="submission" date="2021-08" db="EMBL/GenBank/DDBJ databases">
        <title>The first chromosome-level gecko genome reveals the dynamic sex chromosomes of Neotropical dwarf geckos (Sphaerodactylidae: Sphaerodactylus).</title>
        <authorList>
            <person name="Pinto B.J."/>
            <person name="Keating S.E."/>
            <person name="Gamble T."/>
        </authorList>
    </citation>
    <scope>NUCLEOTIDE SEQUENCE</scope>
    <source>
        <strain evidence="1">TG3544</strain>
    </source>
</reference>
<accession>A0ACB8EM39</accession>
<proteinExistence type="predicted"/>
<gene>
    <name evidence="1" type="ORF">K3G42_031392</name>
</gene>
<dbReference type="Proteomes" id="UP000827872">
    <property type="component" value="Linkage Group LG03"/>
</dbReference>
<keyword evidence="2" id="KW-1185">Reference proteome</keyword>
<sequence length="235" mass="26435">MVQMDNSRGLDMGHTIEQFRHQYGGVASRSRAEAEAWFQCQPGSAKTRDSEEKPDGGMVLHSQLAAVDQQERMVPVESGSGSLMETSTKAFQELKTVAARHCDNLRNVKEELQALTRVAHTLESEIASIKTQTLPSRERHSGKFSVCLQRCKLEEEVVEAEERGEITVKDAKRKLASLEDALHKAKQDMACQLREYQELMSIKLALDIEIATYRKLLEGEECRLSEGECAVNLRK</sequence>
<evidence type="ECO:0000313" key="2">
    <source>
        <dbReference type="Proteomes" id="UP000827872"/>
    </source>
</evidence>
<dbReference type="EMBL" id="CM037616">
    <property type="protein sequence ID" value="KAH7993555.1"/>
    <property type="molecule type" value="Genomic_DNA"/>
</dbReference>
<name>A0ACB8EM39_9SAUR</name>
<evidence type="ECO:0000313" key="1">
    <source>
        <dbReference type="EMBL" id="KAH7993555.1"/>
    </source>
</evidence>